<dbReference type="Proteomes" id="UP000008672">
    <property type="component" value="Unassembled WGS sequence"/>
</dbReference>
<dbReference type="AlphaFoldDB" id="H3AHY7"/>
<evidence type="ECO:0000313" key="2">
    <source>
        <dbReference type="Proteomes" id="UP000008672"/>
    </source>
</evidence>
<name>H3AHY7_LATCH</name>
<sequence length="337" mass="38485">KMAGVPAVLLGCRAPFIEKEIVADHEGRYVVVRGTLYGEEVVLASVYAPNGKSVIFYSQLTQVLNRFRNVCYLVGGGDWNARADRSGRPLPSDSRTSRAIHHMAKNVSVTDIWRKVHEWDREYTHLSQAHKCYSRLHMIFVFYIRCVDRLVCAVRLRPSGIKILPFTNLIKSSNWRLNGALLKDNICKSMLAHEISGFFATNEGLVSSLHTLWDSFKASVRGWLISFVTARKKQFCKDWQDIEVKMWILERMHMINPNDEGVYSQLLQAKCKLQQLINSKTEFAFSRAKRIFFESRNKMGCLLAYKLGKQEVASMIQCIKKPSGVLASDPKQISEGF</sequence>
<proteinExistence type="predicted"/>
<dbReference type="EMBL" id="AFYH01016834">
    <property type="status" value="NOT_ANNOTATED_CDS"/>
    <property type="molecule type" value="Genomic_DNA"/>
</dbReference>
<reference evidence="1" key="3">
    <citation type="submission" date="2025-09" db="UniProtKB">
        <authorList>
            <consortium name="Ensembl"/>
        </authorList>
    </citation>
    <scope>IDENTIFICATION</scope>
</reference>
<gene>
    <name evidence="1" type="primary">LOC102359190</name>
</gene>
<dbReference type="InParanoid" id="H3AHY7"/>
<organism evidence="1 2">
    <name type="scientific">Latimeria chalumnae</name>
    <name type="common">Coelacanth</name>
    <dbReference type="NCBI Taxonomy" id="7897"/>
    <lineage>
        <taxon>Eukaryota</taxon>
        <taxon>Metazoa</taxon>
        <taxon>Chordata</taxon>
        <taxon>Craniata</taxon>
        <taxon>Vertebrata</taxon>
        <taxon>Euteleostomi</taxon>
        <taxon>Coelacanthiformes</taxon>
        <taxon>Coelacanthidae</taxon>
        <taxon>Latimeria</taxon>
    </lineage>
</organism>
<accession>H3AHY7</accession>
<evidence type="ECO:0000313" key="1">
    <source>
        <dbReference type="Ensembl" id="ENSLACP00000009258.1"/>
    </source>
</evidence>
<dbReference type="EMBL" id="AFYH01016837">
    <property type="status" value="NOT_ANNOTATED_CDS"/>
    <property type="molecule type" value="Genomic_DNA"/>
</dbReference>
<dbReference type="STRING" id="7897.ENSLACP00000009258"/>
<reference evidence="2" key="1">
    <citation type="submission" date="2011-08" db="EMBL/GenBank/DDBJ databases">
        <title>The draft genome of Latimeria chalumnae.</title>
        <authorList>
            <person name="Di Palma F."/>
            <person name="Alfoldi J."/>
            <person name="Johnson J."/>
            <person name="Berlin A."/>
            <person name="Gnerre S."/>
            <person name="Jaffe D."/>
            <person name="MacCallum I."/>
            <person name="Young S."/>
            <person name="Walker B.J."/>
            <person name="Lander E."/>
            <person name="Lindblad-Toh K."/>
        </authorList>
    </citation>
    <scope>NUCLEOTIDE SEQUENCE [LARGE SCALE GENOMIC DNA]</scope>
    <source>
        <strain evidence="2">Wild caught</strain>
    </source>
</reference>
<dbReference type="HOGENOM" id="CLU_000680_2_1_1"/>
<dbReference type="SUPFAM" id="SSF56219">
    <property type="entry name" value="DNase I-like"/>
    <property type="match status" value="1"/>
</dbReference>
<dbReference type="EMBL" id="AFYH01016835">
    <property type="status" value="NOT_ANNOTATED_CDS"/>
    <property type="molecule type" value="Genomic_DNA"/>
</dbReference>
<keyword evidence="2" id="KW-1185">Reference proteome</keyword>
<dbReference type="InterPro" id="IPR036691">
    <property type="entry name" value="Endo/exonu/phosph_ase_sf"/>
</dbReference>
<dbReference type="GeneTree" id="ENSGT00940000164503"/>
<dbReference type="Bgee" id="ENSLACG00000008166">
    <property type="expression patterns" value="Expressed in post-anal tail muscle and 2 other cell types or tissues"/>
</dbReference>
<reference evidence="1" key="2">
    <citation type="submission" date="2025-08" db="UniProtKB">
        <authorList>
            <consortium name="Ensembl"/>
        </authorList>
    </citation>
    <scope>IDENTIFICATION</scope>
</reference>
<dbReference type="EMBL" id="AFYH01016836">
    <property type="status" value="NOT_ANNOTATED_CDS"/>
    <property type="molecule type" value="Genomic_DNA"/>
</dbReference>
<protein>
    <submittedName>
        <fullName evidence="1">MAF bZIP transcription factor G</fullName>
    </submittedName>
</protein>
<dbReference type="Gene3D" id="3.60.10.10">
    <property type="entry name" value="Endonuclease/exonuclease/phosphatase"/>
    <property type="match status" value="1"/>
</dbReference>
<dbReference type="Ensembl" id="ENSLACT00000009329.1">
    <property type="protein sequence ID" value="ENSLACP00000009258.1"/>
    <property type="gene ID" value="ENSLACG00000008166.1"/>
</dbReference>